<evidence type="ECO:0000256" key="1">
    <source>
        <dbReference type="SAM" id="MobiDB-lite"/>
    </source>
</evidence>
<feature type="compositionally biased region" description="Polar residues" evidence="1">
    <location>
        <begin position="60"/>
        <end position="69"/>
    </location>
</feature>
<feature type="domain" description="YARHG" evidence="2">
    <location>
        <begin position="128"/>
        <end position="215"/>
    </location>
</feature>
<dbReference type="Pfam" id="PF13308">
    <property type="entry name" value="YARHG"/>
    <property type="match status" value="1"/>
</dbReference>
<dbReference type="Gene3D" id="1.20.58.1690">
    <property type="match status" value="1"/>
</dbReference>
<accession>A0A9D1UBH6</accession>
<proteinExistence type="predicted"/>
<dbReference type="SMART" id="SM01324">
    <property type="entry name" value="YARHG"/>
    <property type="match status" value="1"/>
</dbReference>
<dbReference type="InterPro" id="IPR038434">
    <property type="entry name" value="YARHG_sf"/>
</dbReference>
<dbReference type="AlphaFoldDB" id="A0A9D1UBH6"/>
<dbReference type="EMBL" id="DXGH01000010">
    <property type="protein sequence ID" value="HIW80325.1"/>
    <property type="molecule type" value="Genomic_DNA"/>
</dbReference>
<evidence type="ECO:0000313" key="4">
    <source>
        <dbReference type="Proteomes" id="UP000824265"/>
    </source>
</evidence>
<reference evidence="3" key="2">
    <citation type="submission" date="2021-04" db="EMBL/GenBank/DDBJ databases">
        <authorList>
            <person name="Gilroy R."/>
        </authorList>
    </citation>
    <scope>NUCLEOTIDE SEQUENCE</scope>
    <source>
        <strain evidence="3">CHK195-6426</strain>
    </source>
</reference>
<gene>
    <name evidence="3" type="ORF">H9742_02170</name>
</gene>
<feature type="region of interest" description="Disordered" evidence="1">
    <location>
        <begin position="25"/>
        <end position="69"/>
    </location>
</feature>
<feature type="compositionally biased region" description="Polar residues" evidence="1">
    <location>
        <begin position="26"/>
        <end position="43"/>
    </location>
</feature>
<name>A0A9D1UBH6_9FIRM</name>
<organism evidence="3 4">
    <name type="scientific">Candidatus Acetatifactor stercoripullorum</name>
    <dbReference type="NCBI Taxonomy" id="2838414"/>
    <lineage>
        <taxon>Bacteria</taxon>
        <taxon>Bacillati</taxon>
        <taxon>Bacillota</taxon>
        <taxon>Clostridia</taxon>
        <taxon>Lachnospirales</taxon>
        <taxon>Lachnospiraceae</taxon>
        <taxon>Acetatifactor</taxon>
    </lineage>
</organism>
<protein>
    <submittedName>
        <fullName evidence="3">YARHG domain-containing protein</fullName>
    </submittedName>
</protein>
<evidence type="ECO:0000259" key="2">
    <source>
        <dbReference type="SMART" id="SM01324"/>
    </source>
</evidence>
<dbReference type="PROSITE" id="PS51257">
    <property type="entry name" value="PROKAR_LIPOPROTEIN"/>
    <property type="match status" value="1"/>
</dbReference>
<dbReference type="InterPro" id="IPR025582">
    <property type="entry name" value="YARHG_dom"/>
</dbReference>
<evidence type="ECO:0000313" key="3">
    <source>
        <dbReference type="EMBL" id="HIW80325.1"/>
    </source>
</evidence>
<comment type="caution">
    <text evidence="3">The sequence shown here is derived from an EMBL/GenBank/DDBJ whole genome shotgun (WGS) entry which is preliminary data.</text>
</comment>
<sequence>MKKIMIAMVMCICALGVSGCERQDSFDSIQSEPGATEGASTEEVSPKGPSLESGNKENSLETAENGADTQNLTYEEMMDQFYEKFYAGLSQEEIEERITEGISYYQASKYYGEVTNYWENIRGVTDISNVIEPLYFTDMKYYREEDFQNDPKIIIHLAKNEIYARHGYIFKDEDLYSYFMGCAWYRPAVAGEEFDDAVFNDYERKNLELLAAMDREPEQ</sequence>
<reference evidence="3" key="1">
    <citation type="journal article" date="2021" name="PeerJ">
        <title>Extensive microbial diversity within the chicken gut microbiome revealed by metagenomics and culture.</title>
        <authorList>
            <person name="Gilroy R."/>
            <person name="Ravi A."/>
            <person name="Getino M."/>
            <person name="Pursley I."/>
            <person name="Horton D.L."/>
            <person name="Alikhan N.F."/>
            <person name="Baker D."/>
            <person name="Gharbi K."/>
            <person name="Hall N."/>
            <person name="Watson M."/>
            <person name="Adriaenssens E.M."/>
            <person name="Foster-Nyarko E."/>
            <person name="Jarju S."/>
            <person name="Secka A."/>
            <person name="Antonio M."/>
            <person name="Oren A."/>
            <person name="Chaudhuri R.R."/>
            <person name="La Ragione R."/>
            <person name="Hildebrand F."/>
            <person name="Pallen M.J."/>
        </authorList>
    </citation>
    <scope>NUCLEOTIDE SEQUENCE</scope>
    <source>
        <strain evidence="3">CHK195-6426</strain>
    </source>
</reference>
<dbReference type="Proteomes" id="UP000824265">
    <property type="component" value="Unassembled WGS sequence"/>
</dbReference>